<proteinExistence type="inferred from homology"/>
<reference evidence="4 5" key="1">
    <citation type="submission" date="2016-08" db="EMBL/GenBank/DDBJ databases">
        <title>Genomes of anaerobic fungi encode conserved fungal cellulosomes for biomass hydrolysis.</title>
        <authorList>
            <consortium name="DOE Joint Genome Institute"/>
            <person name="Haitjema C.H."/>
            <person name="Gilmore S.P."/>
            <person name="Henske J.K."/>
            <person name="Solomon K.V."/>
            <person name="De Groot R."/>
            <person name="Kuo A."/>
            <person name="Mondo S.J."/>
            <person name="Salamov A.A."/>
            <person name="Labutti K."/>
            <person name="Zhao Z."/>
            <person name="Chiniquy J."/>
            <person name="Barry K."/>
            <person name="Brewer H.M."/>
            <person name="Purvine S.O."/>
            <person name="Wright A.T."/>
            <person name="Boxma B."/>
            <person name="Van Alen T."/>
            <person name="Hackstein J.H."/>
            <person name="Baker S.E."/>
            <person name="Grigoriev I.V."/>
            <person name="O'Malley M.A."/>
        </authorList>
    </citation>
    <scope>NUCLEOTIDE SEQUENCE [LARGE SCALE GENOMIC DNA]</scope>
    <source>
        <strain evidence="5">finn</strain>
    </source>
</reference>
<organism evidence="4 5">
    <name type="scientific">Piromyces finnis</name>
    <dbReference type="NCBI Taxonomy" id="1754191"/>
    <lineage>
        <taxon>Eukaryota</taxon>
        <taxon>Fungi</taxon>
        <taxon>Fungi incertae sedis</taxon>
        <taxon>Chytridiomycota</taxon>
        <taxon>Chytridiomycota incertae sedis</taxon>
        <taxon>Neocallimastigomycetes</taxon>
        <taxon>Neocallimastigales</taxon>
        <taxon>Neocallimastigaceae</taxon>
        <taxon>Piromyces</taxon>
    </lineage>
</organism>
<dbReference type="Gene3D" id="3.40.50.720">
    <property type="entry name" value="NAD(P)-binding Rossmann-like Domain"/>
    <property type="match status" value="1"/>
</dbReference>
<dbReference type="OrthoDB" id="430436at2759"/>
<accession>A0A1Y1V011</accession>
<protein>
    <submittedName>
        <fullName evidence="4">NAD(P)-binding protein</fullName>
    </submittedName>
</protein>
<reference evidence="4 5" key="2">
    <citation type="submission" date="2016-08" db="EMBL/GenBank/DDBJ databases">
        <title>Pervasive Adenine N6-methylation of Active Genes in Fungi.</title>
        <authorList>
            <consortium name="DOE Joint Genome Institute"/>
            <person name="Mondo S.J."/>
            <person name="Dannebaum R.O."/>
            <person name="Kuo R.C."/>
            <person name="Labutti K."/>
            <person name="Haridas S."/>
            <person name="Kuo A."/>
            <person name="Salamov A."/>
            <person name="Ahrendt S.R."/>
            <person name="Lipzen A."/>
            <person name="Sullivan W."/>
            <person name="Andreopoulos W.B."/>
            <person name="Clum A."/>
            <person name="Lindquist E."/>
            <person name="Daum C."/>
            <person name="Ramamoorthy G.K."/>
            <person name="Gryganskyi A."/>
            <person name="Culley D."/>
            <person name="Magnuson J.K."/>
            <person name="James T.Y."/>
            <person name="O'Malley M.A."/>
            <person name="Stajich J.E."/>
            <person name="Spatafora J.W."/>
            <person name="Visel A."/>
            <person name="Grigoriev I.V."/>
        </authorList>
    </citation>
    <scope>NUCLEOTIDE SEQUENCE [LARGE SCALE GENOMIC DNA]</scope>
    <source>
        <strain evidence="5">finn</strain>
    </source>
</reference>
<dbReference type="EMBL" id="MCFH01000046">
    <property type="protein sequence ID" value="ORX44384.1"/>
    <property type="molecule type" value="Genomic_DNA"/>
</dbReference>
<evidence type="ECO:0000313" key="5">
    <source>
        <dbReference type="Proteomes" id="UP000193719"/>
    </source>
</evidence>
<comment type="similarity">
    <text evidence="2">Belongs to the FMP52 family.</text>
</comment>
<dbReference type="PANTHER" id="PTHR14097:SF7">
    <property type="entry name" value="OXIDOREDUCTASE HTATIP2"/>
    <property type="match status" value="1"/>
</dbReference>
<evidence type="ECO:0000259" key="3">
    <source>
        <dbReference type="Pfam" id="PF13460"/>
    </source>
</evidence>
<dbReference type="GO" id="GO:0005741">
    <property type="term" value="C:mitochondrial outer membrane"/>
    <property type="evidence" value="ECO:0007669"/>
    <property type="project" value="UniProtKB-SubCell"/>
</dbReference>
<dbReference type="STRING" id="1754191.A0A1Y1V011"/>
<dbReference type="InterPro" id="IPR016040">
    <property type="entry name" value="NAD(P)-bd_dom"/>
</dbReference>
<dbReference type="SUPFAM" id="SSF51735">
    <property type="entry name" value="NAD(P)-binding Rossmann-fold domains"/>
    <property type="match status" value="1"/>
</dbReference>
<dbReference type="InterPro" id="IPR036291">
    <property type="entry name" value="NAD(P)-bd_dom_sf"/>
</dbReference>
<dbReference type="Pfam" id="PF13460">
    <property type="entry name" value="NAD_binding_10"/>
    <property type="match status" value="1"/>
</dbReference>
<gene>
    <name evidence="4" type="ORF">BCR36DRAFT_586238</name>
</gene>
<dbReference type="GO" id="GO:0051170">
    <property type="term" value="P:import into nucleus"/>
    <property type="evidence" value="ECO:0007669"/>
    <property type="project" value="TreeGrafter"/>
</dbReference>
<comment type="caution">
    <text evidence="4">The sequence shown here is derived from an EMBL/GenBank/DDBJ whole genome shotgun (WGS) entry which is preliminary data.</text>
</comment>
<dbReference type="Proteomes" id="UP000193719">
    <property type="component" value="Unassembled WGS sequence"/>
</dbReference>
<evidence type="ECO:0000256" key="2">
    <source>
        <dbReference type="ARBA" id="ARBA00006617"/>
    </source>
</evidence>
<name>A0A1Y1V011_9FUNG</name>
<dbReference type="PANTHER" id="PTHR14097">
    <property type="entry name" value="OXIDOREDUCTASE HTATIP2"/>
    <property type="match status" value="1"/>
</dbReference>
<evidence type="ECO:0000256" key="1">
    <source>
        <dbReference type="ARBA" id="ARBA00004450"/>
    </source>
</evidence>
<keyword evidence="5" id="KW-1185">Reference proteome</keyword>
<sequence>MSSALVIGSTGATGIHVIEELLKCGSFEKVTSLARREIDYQGPNKERLVQYIVDFENIENYKDNFKGHSHMFSCFGTTRKQAGSAENFIKIDHDYVINATKIFKEQNPNAKHFILLSSSGANSGSPFLYMKTKGIIEDDIKEMKFPRLSIFKPGSLLGRGHDSRMLENVGCFFAKGLNVITSDRAGIPVIMLAKALVYVTQITSETKPEEDGTIVEVFNNKQAYELAKRTDIFDSKNNNAVKVDESN</sequence>
<comment type="subcellular location">
    <subcellularLocation>
        <location evidence="1">Mitochondrion outer membrane</location>
        <topology evidence="1">Peripheral membrane protein</topology>
    </subcellularLocation>
</comment>
<dbReference type="AlphaFoldDB" id="A0A1Y1V011"/>
<feature type="domain" description="NAD(P)-binding" evidence="3">
    <location>
        <begin position="8"/>
        <end position="124"/>
    </location>
</feature>
<evidence type="ECO:0000313" key="4">
    <source>
        <dbReference type="EMBL" id="ORX44384.1"/>
    </source>
</evidence>